<dbReference type="Proteomes" id="UP000182658">
    <property type="component" value="Unassembled WGS sequence"/>
</dbReference>
<gene>
    <name evidence="1" type="ORF">CONLIGDRAFT_713015</name>
</gene>
<keyword evidence="2" id="KW-1185">Reference proteome</keyword>
<protein>
    <submittedName>
        <fullName evidence="1">Uncharacterized protein</fullName>
    </submittedName>
</protein>
<dbReference type="AlphaFoldDB" id="A0A1J7JHB8"/>
<reference evidence="1 2" key="1">
    <citation type="submission" date="2016-10" db="EMBL/GenBank/DDBJ databases">
        <title>Draft genome sequence of Coniochaeta ligniaria NRRL30616, a lignocellulolytic fungus for bioabatement of inhibitors in plant biomass hydrolysates.</title>
        <authorList>
            <consortium name="DOE Joint Genome Institute"/>
            <person name="Jimenez D.J."/>
            <person name="Hector R.E."/>
            <person name="Riley R."/>
            <person name="Sun H."/>
            <person name="Grigoriev I.V."/>
            <person name="Van Elsas J.D."/>
            <person name="Nichols N.N."/>
        </authorList>
    </citation>
    <scope>NUCLEOTIDE SEQUENCE [LARGE SCALE GENOMIC DNA]</scope>
    <source>
        <strain evidence="1 2">NRRL 30616</strain>
    </source>
</reference>
<sequence>MLQWWRPSVDLCLDADDHEVLHTYSTQFGDHCRIPLESALANICICPTGTIVISGARWNFQSNGRRDINGGKVTVVEEEDDPCVETMTPNAVGVRVNGTRFVVSNTTDRTGFALVNQMLARRFDDAAITDWIVNIGTAD</sequence>
<evidence type="ECO:0000313" key="2">
    <source>
        <dbReference type="Proteomes" id="UP000182658"/>
    </source>
</evidence>
<dbReference type="EMBL" id="KV875095">
    <property type="protein sequence ID" value="OIW32761.1"/>
    <property type="molecule type" value="Genomic_DNA"/>
</dbReference>
<dbReference type="InParanoid" id="A0A1J7JHB8"/>
<evidence type="ECO:0000313" key="1">
    <source>
        <dbReference type="EMBL" id="OIW32761.1"/>
    </source>
</evidence>
<proteinExistence type="predicted"/>
<dbReference type="OrthoDB" id="4892693at2759"/>
<accession>A0A1J7JHB8</accession>
<organism evidence="1 2">
    <name type="scientific">Coniochaeta ligniaria NRRL 30616</name>
    <dbReference type="NCBI Taxonomy" id="1408157"/>
    <lineage>
        <taxon>Eukaryota</taxon>
        <taxon>Fungi</taxon>
        <taxon>Dikarya</taxon>
        <taxon>Ascomycota</taxon>
        <taxon>Pezizomycotina</taxon>
        <taxon>Sordariomycetes</taxon>
        <taxon>Sordariomycetidae</taxon>
        <taxon>Coniochaetales</taxon>
        <taxon>Coniochaetaceae</taxon>
        <taxon>Coniochaeta</taxon>
    </lineage>
</organism>
<name>A0A1J7JHB8_9PEZI</name>